<accession>A0A914HTD7</accession>
<feature type="signal peptide" evidence="2">
    <location>
        <begin position="1"/>
        <end position="22"/>
    </location>
</feature>
<feature type="chain" id="PRO_5037679019" evidence="2">
    <location>
        <begin position="23"/>
        <end position="302"/>
    </location>
</feature>
<dbReference type="AlphaFoldDB" id="A0A914HTD7"/>
<dbReference type="Proteomes" id="UP000887572">
    <property type="component" value="Unplaced"/>
</dbReference>
<proteinExistence type="predicted"/>
<keyword evidence="3" id="KW-1185">Reference proteome</keyword>
<name>A0A914HTD7_GLORO</name>
<keyword evidence="2" id="KW-0732">Signal</keyword>
<reference evidence="4" key="1">
    <citation type="submission" date="2022-11" db="UniProtKB">
        <authorList>
            <consortium name="WormBaseParasite"/>
        </authorList>
    </citation>
    <scope>IDENTIFICATION</scope>
</reference>
<evidence type="ECO:0000256" key="2">
    <source>
        <dbReference type="SAM" id="SignalP"/>
    </source>
</evidence>
<feature type="region of interest" description="Disordered" evidence="1">
    <location>
        <begin position="210"/>
        <end position="266"/>
    </location>
</feature>
<evidence type="ECO:0000313" key="3">
    <source>
        <dbReference type="Proteomes" id="UP000887572"/>
    </source>
</evidence>
<evidence type="ECO:0000256" key="1">
    <source>
        <dbReference type="SAM" id="MobiDB-lite"/>
    </source>
</evidence>
<protein>
    <submittedName>
        <fullName evidence="4">Uncharacterized protein</fullName>
    </submittedName>
</protein>
<evidence type="ECO:0000313" key="4">
    <source>
        <dbReference type="WBParaSite" id="Gr19_v10_g3587.t1"/>
    </source>
</evidence>
<feature type="compositionally biased region" description="Low complexity" evidence="1">
    <location>
        <begin position="211"/>
        <end position="247"/>
    </location>
</feature>
<feature type="compositionally biased region" description="Polar residues" evidence="1">
    <location>
        <begin position="253"/>
        <end position="266"/>
    </location>
</feature>
<dbReference type="WBParaSite" id="Gr19_v10_g3587.t1">
    <property type="protein sequence ID" value="Gr19_v10_g3587.t1"/>
    <property type="gene ID" value="Gr19_v10_g3587"/>
</dbReference>
<organism evidence="3 4">
    <name type="scientific">Globodera rostochiensis</name>
    <name type="common">Golden nematode worm</name>
    <name type="synonym">Heterodera rostochiensis</name>
    <dbReference type="NCBI Taxonomy" id="31243"/>
    <lineage>
        <taxon>Eukaryota</taxon>
        <taxon>Metazoa</taxon>
        <taxon>Ecdysozoa</taxon>
        <taxon>Nematoda</taxon>
        <taxon>Chromadorea</taxon>
        <taxon>Rhabditida</taxon>
        <taxon>Tylenchina</taxon>
        <taxon>Tylenchomorpha</taxon>
        <taxon>Tylenchoidea</taxon>
        <taxon>Heteroderidae</taxon>
        <taxon>Heteroderinae</taxon>
        <taxon>Globodera</taxon>
    </lineage>
</organism>
<sequence>MNAIAASLILVLSSVFMDSCSGLECKIGRNIIVDNSLIIKNSSIGTCPLDYSNYCLARRCIKAIFWGCENGKSVIDCIEQTQQDIEDKLNLTNIQCHCDYGEKGKDLTNVHYEVITAKPLQCKKGHFDSDGFGGTLVGECNDRDHFCFMASCAKGNEHVKQEWDCSRNRNCAAISERVGKAINSSVSCKCLFGKADVDMANENFTREMMSTTTTAKPTTTTTAKPTTTTKKQTTTTTDKPTTTATAKPMDKSTAPSEGPSANTPEANCSARHNVAIFCNMFMALGVLASAHSMLIGHRFNAA</sequence>